<comment type="catalytic activity">
    <reaction evidence="12 14">
        <text>2 cob(II)yrinate a,c diamide + reduced [electron-transfer flavoprotein] + 2 ATP = 2 adenosylcob(III)yrinate a,c-diamide + 2 triphosphate + oxidized [electron-transfer flavoprotein] + 3 H(+)</text>
        <dbReference type="Rhea" id="RHEA:11528"/>
        <dbReference type="Rhea" id="RHEA-COMP:10685"/>
        <dbReference type="Rhea" id="RHEA-COMP:10686"/>
        <dbReference type="ChEBI" id="CHEBI:15378"/>
        <dbReference type="ChEBI" id="CHEBI:18036"/>
        <dbReference type="ChEBI" id="CHEBI:30616"/>
        <dbReference type="ChEBI" id="CHEBI:57692"/>
        <dbReference type="ChEBI" id="CHEBI:58307"/>
        <dbReference type="ChEBI" id="CHEBI:58503"/>
        <dbReference type="ChEBI" id="CHEBI:58537"/>
        <dbReference type="EC" id="2.5.1.17"/>
    </reaction>
</comment>
<dbReference type="EMBL" id="QNSF01000006">
    <property type="protein sequence ID" value="RBP93280.1"/>
    <property type="molecule type" value="Genomic_DNA"/>
</dbReference>
<dbReference type="InterPro" id="IPR036451">
    <property type="entry name" value="CblAdoTrfase-like_sf"/>
</dbReference>
<feature type="domain" description="Cobalamin adenosyltransferase-like" evidence="15">
    <location>
        <begin position="3"/>
        <end position="51"/>
    </location>
</feature>
<name>A0A366JWZ6_CYTFI</name>
<evidence type="ECO:0000256" key="2">
    <source>
        <dbReference type="ARBA" id="ARBA00007487"/>
    </source>
</evidence>
<dbReference type="EC" id="2.5.1.17" evidence="3 14"/>
<comment type="catalytic activity">
    <reaction evidence="13 14">
        <text>2 cob(II)alamin + reduced [electron-transfer flavoprotein] + 2 ATP = 2 adenosylcob(III)alamin + 2 triphosphate + oxidized [electron-transfer flavoprotein] + 3 H(+)</text>
        <dbReference type="Rhea" id="RHEA:28671"/>
        <dbReference type="Rhea" id="RHEA-COMP:10685"/>
        <dbReference type="Rhea" id="RHEA-COMP:10686"/>
        <dbReference type="ChEBI" id="CHEBI:15378"/>
        <dbReference type="ChEBI" id="CHEBI:16304"/>
        <dbReference type="ChEBI" id="CHEBI:18036"/>
        <dbReference type="ChEBI" id="CHEBI:18408"/>
        <dbReference type="ChEBI" id="CHEBI:30616"/>
        <dbReference type="ChEBI" id="CHEBI:57692"/>
        <dbReference type="ChEBI" id="CHEBI:58307"/>
        <dbReference type="EC" id="2.5.1.17"/>
    </reaction>
</comment>
<evidence type="ECO:0000256" key="9">
    <source>
        <dbReference type="ARBA" id="ARBA00031529"/>
    </source>
</evidence>
<accession>A0A366JWZ6</accession>
<keyword evidence="8 14" id="KW-0067">ATP-binding</keyword>
<dbReference type="Pfam" id="PF01923">
    <property type="entry name" value="Cob_adeno_trans"/>
    <property type="match status" value="1"/>
</dbReference>
<sequence length="59" mass="6724">MRIYTRTGDKGTTSLIYGQRFSKKDIHVEAYSSCDEANSMIGMALSHLRSEYFSGREKV</sequence>
<comment type="pathway">
    <text evidence="1 14">Cofactor biosynthesis; adenosylcobalamin biosynthesis; adenosylcobalamin from cob(II)yrinate a,c-diamide: step 2/7.</text>
</comment>
<dbReference type="InterPro" id="IPR029499">
    <property type="entry name" value="PduO-typ"/>
</dbReference>
<dbReference type="Proteomes" id="UP000252731">
    <property type="component" value="Unassembled WGS sequence"/>
</dbReference>
<evidence type="ECO:0000256" key="5">
    <source>
        <dbReference type="ARBA" id="ARBA00022573"/>
    </source>
</evidence>
<keyword evidence="7 14" id="KW-0547">Nucleotide-binding</keyword>
<evidence type="ECO:0000256" key="1">
    <source>
        <dbReference type="ARBA" id="ARBA00005121"/>
    </source>
</evidence>
<evidence type="ECO:0000256" key="14">
    <source>
        <dbReference type="RuleBase" id="RU366026"/>
    </source>
</evidence>
<evidence type="ECO:0000256" key="7">
    <source>
        <dbReference type="ARBA" id="ARBA00022741"/>
    </source>
</evidence>
<evidence type="ECO:0000256" key="6">
    <source>
        <dbReference type="ARBA" id="ARBA00022679"/>
    </source>
</evidence>
<evidence type="ECO:0000256" key="13">
    <source>
        <dbReference type="ARBA" id="ARBA00048692"/>
    </source>
</evidence>
<keyword evidence="5 14" id="KW-0169">Cobalamin biosynthesis</keyword>
<comment type="similarity">
    <text evidence="2 14">Belongs to the Cob(I)alamin adenosyltransferase family.</text>
</comment>
<evidence type="ECO:0000313" key="16">
    <source>
        <dbReference type="EMBL" id="RBP93280.1"/>
    </source>
</evidence>
<evidence type="ECO:0000259" key="15">
    <source>
        <dbReference type="Pfam" id="PF01923"/>
    </source>
</evidence>
<reference evidence="16 17" key="1">
    <citation type="submission" date="2018-06" db="EMBL/GenBank/DDBJ databases">
        <title>Freshwater and sediment microbial communities from various areas in North America, analyzing microbe dynamics in response to fracking.</title>
        <authorList>
            <person name="Lamendella R."/>
        </authorList>
    </citation>
    <scope>NUCLEOTIDE SEQUENCE [LARGE SCALE GENOMIC DNA]</scope>
    <source>
        <strain evidence="16 17">14_TX</strain>
    </source>
</reference>
<keyword evidence="6 14" id="KW-0808">Transferase</keyword>
<dbReference type="SUPFAM" id="SSF89028">
    <property type="entry name" value="Cobalamin adenosyltransferase-like"/>
    <property type="match status" value="1"/>
</dbReference>
<evidence type="ECO:0000256" key="4">
    <source>
        <dbReference type="ARBA" id="ARBA00020963"/>
    </source>
</evidence>
<evidence type="ECO:0000256" key="10">
    <source>
        <dbReference type="ARBA" id="ARBA00033334"/>
    </source>
</evidence>
<dbReference type="UniPathway" id="UPA00148">
    <property type="reaction ID" value="UER00233"/>
</dbReference>
<gene>
    <name evidence="16" type="ORF">DFO70_106415</name>
</gene>
<protein>
    <recommendedName>
        <fullName evidence="4 14">Corrinoid adenosyltransferase</fullName>
        <ecNumber evidence="3 14">2.5.1.17</ecNumber>
    </recommendedName>
    <alternativeName>
        <fullName evidence="9 14">Cob(II)alamin adenosyltransferase</fullName>
    </alternativeName>
    <alternativeName>
        <fullName evidence="11 14">Cob(II)yrinic acid a,c-diamide adenosyltransferase</fullName>
    </alternativeName>
    <alternativeName>
        <fullName evidence="10 14">Cobinamide/cobalamin adenosyltransferase</fullName>
    </alternativeName>
</protein>
<dbReference type="GO" id="GO:0008817">
    <property type="term" value="F:corrinoid adenosyltransferase activity"/>
    <property type="evidence" value="ECO:0007669"/>
    <property type="project" value="UniProtKB-UniRule"/>
</dbReference>
<dbReference type="Gene3D" id="1.20.1200.10">
    <property type="entry name" value="Cobalamin adenosyltransferase-like"/>
    <property type="match status" value="1"/>
</dbReference>
<proteinExistence type="inferred from homology"/>
<dbReference type="AlphaFoldDB" id="A0A366JWZ6"/>
<evidence type="ECO:0000256" key="12">
    <source>
        <dbReference type="ARBA" id="ARBA00048555"/>
    </source>
</evidence>
<comment type="caution">
    <text evidence="16">The sequence shown here is derived from an EMBL/GenBank/DDBJ whole genome shotgun (WGS) entry which is preliminary data.</text>
</comment>
<dbReference type="GO" id="GO:0009236">
    <property type="term" value="P:cobalamin biosynthetic process"/>
    <property type="evidence" value="ECO:0007669"/>
    <property type="project" value="UniProtKB-UniRule"/>
</dbReference>
<dbReference type="InterPro" id="IPR016030">
    <property type="entry name" value="CblAdoTrfase-like"/>
</dbReference>
<dbReference type="PANTHER" id="PTHR12213:SF0">
    <property type="entry name" value="CORRINOID ADENOSYLTRANSFERASE MMAB"/>
    <property type="match status" value="1"/>
</dbReference>
<organism evidence="16 17">
    <name type="scientific">Cytobacillus firmus</name>
    <name type="common">Bacillus firmus</name>
    <dbReference type="NCBI Taxonomy" id="1399"/>
    <lineage>
        <taxon>Bacteria</taxon>
        <taxon>Bacillati</taxon>
        <taxon>Bacillota</taxon>
        <taxon>Bacilli</taxon>
        <taxon>Bacillales</taxon>
        <taxon>Bacillaceae</taxon>
        <taxon>Cytobacillus</taxon>
    </lineage>
</organism>
<keyword evidence="17" id="KW-1185">Reference proteome</keyword>
<dbReference type="PANTHER" id="PTHR12213">
    <property type="entry name" value="CORRINOID ADENOSYLTRANSFERASE"/>
    <property type="match status" value="1"/>
</dbReference>
<evidence type="ECO:0000256" key="11">
    <source>
        <dbReference type="ARBA" id="ARBA00033354"/>
    </source>
</evidence>
<evidence type="ECO:0000256" key="3">
    <source>
        <dbReference type="ARBA" id="ARBA00012454"/>
    </source>
</evidence>
<evidence type="ECO:0000256" key="8">
    <source>
        <dbReference type="ARBA" id="ARBA00022840"/>
    </source>
</evidence>
<evidence type="ECO:0000313" key="17">
    <source>
        <dbReference type="Proteomes" id="UP000252731"/>
    </source>
</evidence>
<dbReference type="GO" id="GO:0005524">
    <property type="term" value="F:ATP binding"/>
    <property type="evidence" value="ECO:0007669"/>
    <property type="project" value="UniProtKB-UniRule"/>
</dbReference>